<protein>
    <submittedName>
        <fullName evidence="2">Uncharacterized protein</fullName>
    </submittedName>
</protein>
<dbReference type="AlphaFoldDB" id="A0A0V1CH70"/>
<dbReference type="EMBL" id="JYDI01000202">
    <property type="protein sequence ID" value="KRY48589.1"/>
    <property type="molecule type" value="Genomic_DNA"/>
</dbReference>
<name>A0A0V1CH70_TRIBR</name>
<keyword evidence="3" id="KW-1185">Reference proteome</keyword>
<evidence type="ECO:0000256" key="1">
    <source>
        <dbReference type="SAM" id="Phobius"/>
    </source>
</evidence>
<reference evidence="2 3" key="1">
    <citation type="submission" date="2015-01" db="EMBL/GenBank/DDBJ databases">
        <title>Evolution of Trichinella species and genotypes.</title>
        <authorList>
            <person name="Korhonen P.K."/>
            <person name="Edoardo P."/>
            <person name="Giuseppe L.R."/>
            <person name="Gasser R.B."/>
        </authorList>
    </citation>
    <scope>NUCLEOTIDE SEQUENCE [LARGE SCALE GENOMIC DNA]</scope>
    <source>
        <strain evidence="2">ISS120</strain>
    </source>
</reference>
<gene>
    <name evidence="2" type="ORF">T03_9699</name>
</gene>
<dbReference type="OrthoDB" id="10494070at2759"/>
<sequence length="92" mass="10427">MDHDARELGATAAIVDWMLILKFVSLTVFVISVQYTTDKESSRMKIEQLSSTLNFEGTETESRNQKSYAGLNSYEVDILNCSFINSYAITQF</sequence>
<dbReference type="Proteomes" id="UP000054653">
    <property type="component" value="Unassembled WGS sequence"/>
</dbReference>
<feature type="transmembrane region" description="Helical" evidence="1">
    <location>
        <begin position="12"/>
        <end position="35"/>
    </location>
</feature>
<proteinExistence type="predicted"/>
<keyword evidence="1" id="KW-1133">Transmembrane helix</keyword>
<keyword evidence="1" id="KW-0812">Transmembrane</keyword>
<evidence type="ECO:0000313" key="3">
    <source>
        <dbReference type="Proteomes" id="UP000054653"/>
    </source>
</evidence>
<organism evidence="2 3">
    <name type="scientific">Trichinella britovi</name>
    <name type="common">Parasitic roundworm</name>
    <dbReference type="NCBI Taxonomy" id="45882"/>
    <lineage>
        <taxon>Eukaryota</taxon>
        <taxon>Metazoa</taxon>
        <taxon>Ecdysozoa</taxon>
        <taxon>Nematoda</taxon>
        <taxon>Enoplea</taxon>
        <taxon>Dorylaimia</taxon>
        <taxon>Trichinellida</taxon>
        <taxon>Trichinellidae</taxon>
        <taxon>Trichinella</taxon>
    </lineage>
</organism>
<keyword evidence="1" id="KW-0472">Membrane</keyword>
<accession>A0A0V1CH70</accession>
<comment type="caution">
    <text evidence="2">The sequence shown here is derived from an EMBL/GenBank/DDBJ whole genome shotgun (WGS) entry which is preliminary data.</text>
</comment>
<evidence type="ECO:0000313" key="2">
    <source>
        <dbReference type="EMBL" id="KRY48589.1"/>
    </source>
</evidence>